<accession>A0A165SZJ7</accession>
<organism evidence="2 3">
    <name type="scientific">Neolentinus lepideus HHB14362 ss-1</name>
    <dbReference type="NCBI Taxonomy" id="1314782"/>
    <lineage>
        <taxon>Eukaryota</taxon>
        <taxon>Fungi</taxon>
        <taxon>Dikarya</taxon>
        <taxon>Basidiomycota</taxon>
        <taxon>Agaricomycotina</taxon>
        <taxon>Agaricomycetes</taxon>
        <taxon>Gloeophyllales</taxon>
        <taxon>Gloeophyllaceae</taxon>
        <taxon>Neolentinus</taxon>
    </lineage>
</organism>
<evidence type="ECO:0000256" key="1">
    <source>
        <dbReference type="SAM" id="MobiDB-lite"/>
    </source>
</evidence>
<protein>
    <submittedName>
        <fullName evidence="2">Uncharacterized protein</fullName>
    </submittedName>
</protein>
<feature type="region of interest" description="Disordered" evidence="1">
    <location>
        <begin position="1"/>
        <end position="31"/>
    </location>
</feature>
<evidence type="ECO:0000313" key="3">
    <source>
        <dbReference type="Proteomes" id="UP000076761"/>
    </source>
</evidence>
<dbReference type="InParanoid" id="A0A165SZJ7"/>
<gene>
    <name evidence="2" type="ORF">NEOLEDRAFT_289300</name>
</gene>
<feature type="compositionally biased region" description="Basic and acidic residues" evidence="1">
    <location>
        <begin position="9"/>
        <end position="18"/>
    </location>
</feature>
<proteinExistence type="predicted"/>
<reference evidence="2 3" key="1">
    <citation type="journal article" date="2016" name="Mol. Biol. Evol.">
        <title>Comparative Genomics of Early-Diverging Mushroom-Forming Fungi Provides Insights into the Origins of Lignocellulose Decay Capabilities.</title>
        <authorList>
            <person name="Nagy L.G."/>
            <person name="Riley R."/>
            <person name="Tritt A."/>
            <person name="Adam C."/>
            <person name="Daum C."/>
            <person name="Floudas D."/>
            <person name="Sun H."/>
            <person name="Yadav J.S."/>
            <person name="Pangilinan J."/>
            <person name="Larsson K.H."/>
            <person name="Matsuura K."/>
            <person name="Barry K."/>
            <person name="Labutti K."/>
            <person name="Kuo R."/>
            <person name="Ohm R.A."/>
            <person name="Bhattacharya S.S."/>
            <person name="Shirouzu T."/>
            <person name="Yoshinaga Y."/>
            <person name="Martin F.M."/>
            <person name="Grigoriev I.V."/>
            <person name="Hibbett D.S."/>
        </authorList>
    </citation>
    <scope>NUCLEOTIDE SEQUENCE [LARGE SCALE GENOMIC DNA]</scope>
    <source>
        <strain evidence="2 3">HHB14362 ss-1</strain>
    </source>
</reference>
<evidence type="ECO:0000313" key="2">
    <source>
        <dbReference type="EMBL" id="KZT25909.1"/>
    </source>
</evidence>
<name>A0A165SZJ7_9AGAM</name>
<dbReference type="EMBL" id="KV425569">
    <property type="protein sequence ID" value="KZT25909.1"/>
    <property type="molecule type" value="Genomic_DNA"/>
</dbReference>
<dbReference type="Proteomes" id="UP000076761">
    <property type="component" value="Unassembled WGS sequence"/>
</dbReference>
<dbReference type="AlphaFoldDB" id="A0A165SZJ7"/>
<feature type="compositionally biased region" description="Polar residues" evidence="1">
    <location>
        <begin position="19"/>
        <end position="29"/>
    </location>
</feature>
<sequence>MKKRKWRHLVGEPKKRPFNDQQQVQTLGSESEKASSLRWRVLILPRPCAGSEREPLNVVVFGRHGGHKVPCMDFWKATPDRPLSICACSHHVRYPSSQWKTWESQLCRELPARARRHSYQLPLVTELSRRYGLGFCLEVDTTLRLDYQFAGEFDPMADFYHPCVVLRDESITI</sequence>
<keyword evidence="3" id="KW-1185">Reference proteome</keyword>